<accession>A0A8J6MYM0</accession>
<keyword evidence="7" id="KW-0963">Cytoplasm</keyword>
<keyword evidence="3 7" id="KW-0479">Metal-binding</keyword>
<comment type="subcellular location">
    <subcellularLocation>
        <location evidence="7">Cytoplasm</location>
    </subcellularLocation>
</comment>
<evidence type="ECO:0000256" key="7">
    <source>
        <dbReference type="HAMAP-Rule" id="MF_00009"/>
    </source>
</evidence>
<evidence type="ECO:0000256" key="6">
    <source>
        <dbReference type="ARBA" id="ARBA00022833"/>
    </source>
</evidence>
<evidence type="ECO:0000256" key="3">
    <source>
        <dbReference type="ARBA" id="ARBA00022723"/>
    </source>
</evidence>
<dbReference type="Proteomes" id="UP000650524">
    <property type="component" value="Unassembled WGS sequence"/>
</dbReference>
<dbReference type="EMBL" id="JACNJD010000117">
    <property type="protein sequence ID" value="MBC8176251.1"/>
    <property type="molecule type" value="Genomic_DNA"/>
</dbReference>
<reference evidence="8 9" key="1">
    <citation type="submission" date="2020-08" db="EMBL/GenBank/DDBJ databases">
        <title>Bridging the membrane lipid divide: bacteria of the FCB group superphylum have the potential to synthesize archaeal ether lipids.</title>
        <authorList>
            <person name="Villanueva L."/>
            <person name="Von Meijenfeldt F.A.B."/>
            <person name="Westbye A.B."/>
            <person name="Yadav S."/>
            <person name="Hopmans E.C."/>
            <person name="Dutilh B.E."/>
            <person name="Sinninghe Damste J.S."/>
        </authorList>
    </citation>
    <scope>NUCLEOTIDE SEQUENCE [LARGE SCALE GENOMIC DNA]</scope>
    <source>
        <strain evidence="8">NIOZ-UU27</strain>
    </source>
</reference>
<comment type="caution">
    <text evidence="8">The sequence shown here is derived from an EMBL/GenBank/DDBJ whole genome shotgun (WGS) entry which is preliminary data.</text>
</comment>
<dbReference type="GO" id="GO:0006364">
    <property type="term" value="P:rRNA processing"/>
    <property type="evidence" value="ECO:0007669"/>
    <property type="project" value="UniProtKB-UniRule"/>
</dbReference>
<keyword evidence="2 7" id="KW-0540">Nuclease</keyword>
<sequence length="121" mass="13601">MGCHDRELSILFTNDDHMAQLNFRYLGRKGPTNVLAFPMADPDGPDRQTPAVESTMLGDVVVSIDTALSEAGEFGETIEHTIYRLLIHGVLHLMGHDHEESEIEALRMEKEEKRLMGLIEV</sequence>
<keyword evidence="6 7" id="KW-0862">Zinc</keyword>
<dbReference type="PANTHER" id="PTHR46986:SF1">
    <property type="entry name" value="ENDORIBONUCLEASE YBEY, CHLOROPLASTIC"/>
    <property type="match status" value="1"/>
</dbReference>
<protein>
    <recommendedName>
        <fullName evidence="7">Endoribonuclease YbeY</fullName>
        <ecNumber evidence="7">3.1.-.-</ecNumber>
    </recommendedName>
</protein>
<dbReference type="GO" id="GO:0004521">
    <property type="term" value="F:RNA endonuclease activity"/>
    <property type="evidence" value="ECO:0007669"/>
    <property type="project" value="UniProtKB-UniRule"/>
</dbReference>
<proteinExistence type="inferred from homology"/>
<dbReference type="PANTHER" id="PTHR46986">
    <property type="entry name" value="ENDORIBONUCLEASE YBEY, CHLOROPLASTIC"/>
    <property type="match status" value="1"/>
</dbReference>
<feature type="binding site" evidence="7">
    <location>
        <position position="98"/>
    </location>
    <ligand>
        <name>Zn(2+)</name>
        <dbReference type="ChEBI" id="CHEBI:29105"/>
        <note>catalytic</note>
    </ligand>
</feature>
<dbReference type="InterPro" id="IPR002036">
    <property type="entry name" value="YbeY"/>
</dbReference>
<name>A0A8J6MYM0_9DELT</name>
<dbReference type="EC" id="3.1.-.-" evidence="7"/>
<dbReference type="InterPro" id="IPR020549">
    <property type="entry name" value="YbeY_CS"/>
</dbReference>
<dbReference type="InterPro" id="IPR023091">
    <property type="entry name" value="MetalPrtase_cat_dom_sf_prd"/>
</dbReference>
<gene>
    <name evidence="7 8" type="primary">ybeY</name>
    <name evidence="8" type="ORF">H8E19_02515</name>
</gene>
<organism evidence="8 9">
    <name type="scientific">Candidatus Desulfacyla euxinica</name>
    <dbReference type="NCBI Taxonomy" id="2841693"/>
    <lineage>
        <taxon>Bacteria</taxon>
        <taxon>Deltaproteobacteria</taxon>
        <taxon>Candidatus Desulfacyla</taxon>
    </lineage>
</organism>
<dbReference type="NCBIfam" id="TIGR00043">
    <property type="entry name" value="rRNA maturation RNase YbeY"/>
    <property type="match status" value="1"/>
</dbReference>
<keyword evidence="7" id="KW-0690">Ribosome biogenesis</keyword>
<keyword evidence="5 7" id="KW-0378">Hydrolase</keyword>
<keyword evidence="4 7" id="KW-0255">Endonuclease</keyword>
<evidence type="ECO:0000313" key="9">
    <source>
        <dbReference type="Proteomes" id="UP000650524"/>
    </source>
</evidence>
<dbReference type="GO" id="GO:0008270">
    <property type="term" value="F:zinc ion binding"/>
    <property type="evidence" value="ECO:0007669"/>
    <property type="project" value="UniProtKB-UniRule"/>
</dbReference>
<evidence type="ECO:0000256" key="5">
    <source>
        <dbReference type="ARBA" id="ARBA00022801"/>
    </source>
</evidence>
<dbReference type="GO" id="GO:0004222">
    <property type="term" value="F:metalloendopeptidase activity"/>
    <property type="evidence" value="ECO:0007669"/>
    <property type="project" value="InterPro"/>
</dbReference>
<comment type="similarity">
    <text evidence="1 7">Belongs to the endoribonuclease YbeY family.</text>
</comment>
<evidence type="ECO:0000256" key="2">
    <source>
        <dbReference type="ARBA" id="ARBA00022722"/>
    </source>
</evidence>
<dbReference type="Gene3D" id="3.40.390.30">
    <property type="entry name" value="Metalloproteases ('zincins'), catalytic domain"/>
    <property type="match status" value="1"/>
</dbReference>
<comment type="function">
    <text evidence="7">Single strand-specific metallo-endoribonuclease involved in late-stage 70S ribosome quality control and in maturation of the 3' terminus of the 16S rRNA.</text>
</comment>
<evidence type="ECO:0000256" key="1">
    <source>
        <dbReference type="ARBA" id="ARBA00010875"/>
    </source>
</evidence>
<evidence type="ECO:0000256" key="4">
    <source>
        <dbReference type="ARBA" id="ARBA00022759"/>
    </source>
</evidence>
<dbReference type="PROSITE" id="PS01306">
    <property type="entry name" value="UPF0054"/>
    <property type="match status" value="1"/>
</dbReference>
<feature type="binding site" evidence="7">
    <location>
        <position position="92"/>
    </location>
    <ligand>
        <name>Zn(2+)</name>
        <dbReference type="ChEBI" id="CHEBI:29105"/>
        <note>catalytic</note>
    </ligand>
</feature>
<feature type="binding site" evidence="7">
    <location>
        <position position="88"/>
    </location>
    <ligand>
        <name>Zn(2+)</name>
        <dbReference type="ChEBI" id="CHEBI:29105"/>
        <note>catalytic</note>
    </ligand>
</feature>
<dbReference type="Pfam" id="PF02130">
    <property type="entry name" value="YbeY"/>
    <property type="match status" value="1"/>
</dbReference>
<dbReference type="HAMAP" id="MF_00009">
    <property type="entry name" value="Endoribonucl_YbeY"/>
    <property type="match status" value="1"/>
</dbReference>
<comment type="cofactor">
    <cofactor evidence="7">
        <name>Zn(2+)</name>
        <dbReference type="ChEBI" id="CHEBI:29105"/>
    </cofactor>
    <text evidence="7">Binds 1 zinc ion.</text>
</comment>
<dbReference type="AlphaFoldDB" id="A0A8J6MYM0"/>
<dbReference type="GO" id="GO:0005737">
    <property type="term" value="C:cytoplasm"/>
    <property type="evidence" value="ECO:0007669"/>
    <property type="project" value="UniProtKB-SubCell"/>
</dbReference>
<evidence type="ECO:0000313" key="8">
    <source>
        <dbReference type="EMBL" id="MBC8176251.1"/>
    </source>
</evidence>
<keyword evidence="7" id="KW-0698">rRNA processing</keyword>
<dbReference type="SUPFAM" id="SSF55486">
    <property type="entry name" value="Metalloproteases ('zincins'), catalytic domain"/>
    <property type="match status" value="1"/>
</dbReference>